<accession>A0A2W4Z101</accession>
<feature type="transmembrane region" description="Helical" evidence="8">
    <location>
        <begin position="244"/>
        <end position="262"/>
    </location>
</feature>
<comment type="similarity">
    <text evidence="2">Belongs to the EamA transporter family.</text>
</comment>
<evidence type="ECO:0000313" key="10">
    <source>
        <dbReference type="EMBL" id="PZO75724.1"/>
    </source>
</evidence>
<reference evidence="10 11" key="1">
    <citation type="submission" date="2017-08" db="EMBL/GenBank/DDBJ databases">
        <title>Infants hospitalized years apart are colonized by the same room-sourced microbial strains.</title>
        <authorList>
            <person name="Brooks B."/>
            <person name="Olm M.R."/>
            <person name="Firek B.A."/>
            <person name="Baker R."/>
            <person name="Thomas B.C."/>
            <person name="Morowitz M.J."/>
            <person name="Banfield J.F."/>
        </authorList>
    </citation>
    <scope>NUCLEOTIDE SEQUENCE [LARGE SCALE GENOMIC DNA]</scope>
    <source>
        <strain evidence="10">S2_018_000_R3_110</strain>
    </source>
</reference>
<feature type="transmembrane region" description="Helical" evidence="8">
    <location>
        <begin position="212"/>
        <end position="232"/>
    </location>
</feature>
<feature type="transmembrane region" description="Helical" evidence="8">
    <location>
        <begin position="99"/>
        <end position="121"/>
    </location>
</feature>
<evidence type="ECO:0000259" key="9">
    <source>
        <dbReference type="Pfam" id="PF00892"/>
    </source>
</evidence>
<evidence type="ECO:0000256" key="3">
    <source>
        <dbReference type="ARBA" id="ARBA00022448"/>
    </source>
</evidence>
<evidence type="ECO:0000256" key="4">
    <source>
        <dbReference type="ARBA" id="ARBA00022475"/>
    </source>
</evidence>
<evidence type="ECO:0000256" key="8">
    <source>
        <dbReference type="SAM" id="Phobius"/>
    </source>
</evidence>
<dbReference type="InterPro" id="IPR004626">
    <property type="entry name" value="RarD"/>
</dbReference>
<dbReference type="AlphaFoldDB" id="A0A2W4Z101"/>
<feature type="transmembrane region" description="Helical" evidence="8">
    <location>
        <begin position="180"/>
        <end position="200"/>
    </location>
</feature>
<keyword evidence="3" id="KW-0813">Transport</keyword>
<feature type="domain" description="EamA" evidence="9">
    <location>
        <begin position="9"/>
        <end position="143"/>
    </location>
</feature>
<organism evidence="10 11">
    <name type="scientific">Sphingomonas hengshuiensis</name>
    <dbReference type="NCBI Taxonomy" id="1609977"/>
    <lineage>
        <taxon>Bacteria</taxon>
        <taxon>Pseudomonadati</taxon>
        <taxon>Pseudomonadota</taxon>
        <taxon>Alphaproteobacteria</taxon>
        <taxon>Sphingomonadales</taxon>
        <taxon>Sphingomonadaceae</taxon>
        <taxon>Sphingomonas</taxon>
    </lineage>
</organism>
<dbReference type="InterPro" id="IPR000620">
    <property type="entry name" value="EamA_dom"/>
</dbReference>
<dbReference type="SUPFAM" id="SSF103481">
    <property type="entry name" value="Multidrug resistance efflux transporter EmrE"/>
    <property type="match status" value="2"/>
</dbReference>
<protein>
    <submittedName>
        <fullName evidence="10">EamA family transporter RarD</fullName>
    </submittedName>
</protein>
<keyword evidence="5 8" id="KW-0812">Transmembrane</keyword>
<evidence type="ECO:0000256" key="7">
    <source>
        <dbReference type="ARBA" id="ARBA00023136"/>
    </source>
</evidence>
<dbReference type="InterPro" id="IPR037185">
    <property type="entry name" value="EmrE-like"/>
</dbReference>
<sequence length="300" mass="31499">MSEGADRQGLAFGVGAYVLWGLLPLYFRLLGPIDAGEIVAQRVLWSALLVAGIVIAARRGRALRAAFADRRALANLIASAACIAINWLVYVWAVLHGQVLAASLAYFLNPLLNVLLGVVLLGERMNRTQGVAVALAGAGVALFAFGSSWVALGISLSLAVSFALYGLIRKTVSVGALEGLMVETTLLAPLALGYLLWLGAGEPLAFEQGPGMAGLLVLAGAVTTAPLLLFSAAARRLRLATMGMLQFLAPSLQFLLAILVFGEHLTPARLGCFALIWAGLAVYVLGGRRPGRREATPTRV</sequence>
<evidence type="ECO:0000256" key="2">
    <source>
        <dbReference type="ARBA" id="ARBA00007362"/>
    </source>
</evidence>
<dbReference type="Proteomes" id="UP000248614">
    <property type="component" value="Unassembled WGS sequence"/>
</dbReference>
<dbReference type="PANTHER" id="PTHR22911">
    <property type="entry name" value="ACYL-MALONYL CONDENSING ENZYME-RELATED"/>
    <property type="match status" value="1"/>
</dbReference>
<evidence type="ECO:0000313" key="11">
    <source>
        <dbReference type="Proteomes" id="UP000248614"/>
    </source>
</evidence>
<feature type="transmembrane region" description="Helical" evidence="8">
    <location>
        <begin position="268"/>
        <end position="286"/>
    </location>
</feature>
<dbReference type="Pfam" id="PF00892">
    <property type="entry name" value="EamA"/>
    <property type="match status" value="1"/>
</dbReference>
<keyword evidence="4" id="KW-1003">Cell membrane</keyword>
<comment type="caution">
    <text evidence="10">The sequence shown here is derived from an EMBL/GenBank/DDBJ whole genome shotgun (WGS) entry which is preliminary data.</text>
</comment>
<evidence type="ECO:0000256" key="1">
    <source>
        <dbReference type="ARBA" id="ARBA00004651"/>
    </source>
</evidence>
<feature type="transmembrane region" description="Helical" evidence="8">
    <location>
        <begin position="128"/>
        <end position="145"/>
    </location>
</feature>
<gene>
    <name evidence="10" type="primary">rarD</name>
    <name evidence="10" type="ORF">DI632_11385</name>
</gene>
<dbReference type="PANTHER" id="PTHR22911:SF137">
    <property type="entry name" value="SOLUTE CARRIER FAMILY 35 MEMBER G2-RELATED"/>
    <property type="match status" value="1"/>
</dbReference>
<evidence type="ECO:0000256" key="6">
    <source>
        <dbReference type="ARBA" id="ARBA00022989"/>
    </source>
</evidence>
<keyword evidence="6 8" id="KW-1133">Transmembrane helix</keyword>
<name>A0A2W4Z101_9SPHN</name>
<comment type="subcellular location">
    <subcellularLocation>
        <location evidence="1">Cell membrane</location>
        <topology evidence="1">Multi-pass membrane protein</topology>
    </subcellularLocation>
</comment>
<dbReference type="GO" id="GO:0005886">
    <property type="term" value="C:plasma membrane"/>
    <property type="evidence" value="ECO:0007669"/>
    <property type="project" value="UniProtKB-SubCell"/>
</dbReference>
<evidence type="ECO:0000256" key="5">
    <source>
        <dbReference type="ARBA" id="ARBA00022692"/>
    </source>
</evidence>
<dbReference type="NCBIfam" id="TIGR00688">
    <property type="entry name" value="rarD"/>
    <property type="match status" value="1"/>
</dbReference>
<proteinExistence type="inferred from homology"/>
<dbReference type="EMBL" id="QFNF01000030">
    <property type="protein sequence ID" value="PZO75724.1"/>
    <property type="molecule type" value="Genomic_DNA"/>
</dbReference>
<feature type="transmembrane region" description="Helical" evidence="8">
    <location>
        <begin position="9"/>
        <end position="27"/>
    </location>
</feature>
<feature type="transmembrane region" description="Helical" evidence="8">
    <location>
        <begin position="72"/>
        <end position="93"/>
    </location>
</feature>
<feature type="transmembrane region" description="Helical" evidence="8">
    <location>
        <begin position="39"/>
        <end position="60"/>
    </location>
</feature>
<feature type="transmembrane region" description="Helical" evidence="8">
    <location>
        <begin position="151"/>
        <end position="168"/>
    </location>
</feature>
<keyword evidence="7 8" id="KW-0472">Membrane</keyword>